<feature type="region of interest" description="Disordered" evidence="1">
    <location>
        <begin position="31"/>
        <end position="76"/>
    </location>
</feature>
<dbReference type="PROSITE" id="PS51257">
    <property type="entry name" value="PROKAR_LIPOPROTEIN"/>
    <property type="match status" value="1"/>
</dbReference>
<dbReference type="Proteomes" id="UP000278440">
    <property type="component" value="Unassembled WGS sequence"/>
</dbReference>
<sequence length="168" mass="16929">MTRRRGRRDSGWATVPALALLTGILALSGCGQPTAGDPDDTVAPTVEVPVQPTLTADPPETSTPSAPVSAAGPGGLFDASQSLTDVTCAATGRTWSFTATLTNSDADAHEFTVAVAVVRTSDSSELVSKEIVVPLAAGASAPVTADAFWTGPSTGVECLTGATVKEDD</sequence>
<dbReference type="AlphaFoldDB" id="A0A495Y0Q9"/>
<proteinExistence type="predicted"/>
<evidence type="ECO:0000313" key="2">
    <source>
        <dbReference type="EMBL" id="RKT80127.1"/>
    </source>
</evidence>
<reference evidence="2 3" key="1">
    <citation type="submission" date="2018-10" db="EMBL/GenBank/DDBJ databases">
        <title>Sequencing the genomes of 1000 actinobacteria strains.</title>
        <authorList>
            <person name="Klenk H.-P."/>
        </authorList>
    </citation>
    <scope>NUCLEOTIDE SEQUENCE [LARGE SCALE GENOMIC DNA]</scope>
    <source>
        <strain evidence="2 3">DSM 44267</strain>
    </source>
</reference>
<evidence type="ECO:0000313" key="3">
    <source>
        <dbReference type="Proteomes" id="UP000278440"/>
    </source>
</evidence>
<dbReference type="OrthoDB" id="4867092at2"/>
<comment type="caution">
    <text evidence="2">The sequence shown here is derived from an EMBL/GenBank/DDBJ whole genome shotgun (WGS) entry which is preliminary data.</text>
</comment>
<gene>
    <name evidence="2" type="ORF">DFJ68_3606</name>
</gene>
<accession>A0A495Y0Q9</accession>
<name>A0A495Y0Q9_9MICO</name>
<evidence type="ECO:0000256" key="1">
    <source>
        <dbReference type="SAM" id="MobiDB-lite"/>
    </source>
</evidence>
<dbReference type="RefSeq" id="WP_147431646.1">
    <property type="nucleotide sequence ID" value="NZ_RBXT01000001.1"/>
</dbReference>
<protein>
    <submittedName>
        <fullName evidence="2">Uncharacterized protein</fullName>
    </submittedName>
</protein>
<dbReference type="EMBL" id="RBXT01000001">
    <property type="protein sequence ID" value="RKT80127.1"/>
    <property type="molecule type" value="Genomic_DNA"/>
</dbReference>
<keyword evidence="3" id="KW-1185">Reference proteome</keyword>
<organism evidence="2 3">
    <name type="scientific">Terracoccus luteus</name>
    <dbReference type="NCBI Taxonomy" id="53356"/>
    <lineage>
        <taxon>Bacteria</taxon>
        <taxon>Bacillati</taxon>
        <taxon>Actinomycetota</taxon>
        <taxon>Actinomycetes</taxon>
        <taxon>Micrococcales</taxon>
        <taxon>Intrasporangiaceae</taxon>
        <taxon>Terracoccus</taxon>
    </lineage>
</organism>